<evidence type="ECO:0000256" key="3">
    <source>
        <dbReference type="ARBA" id="ARBA00023015"/>
    </source>
</evidence>
<keyword evidence="6" id="KW-0539">Nucleus</keyword>
<evidence type="ECO:0000259" key="8">
    <source>
        <dbReference type="PROSITE" id="PS51032"/>
    </source>
</evidence>
<keyword evidence="3" id="KW-0805">Transcription regulation</keyword>
<feature type="compositionally biased region" description="Polar residues" evidence="7">
    <location>
        <begin position="22"/>
        <end position="40"/>
    </location>
</feature>
<evidence type="ECO:0000256" key="1">
    <source>
        <dbReference type="ARBA" id="ARBA00004123"/>
    </source>
</evidence>
<reference evidence="11 12" key="1">
    <citation type="journal article" date="2020" name="bioRxiv">
        <title>Sequence and annotation of 42 cannabis genomes reveals extensive copy number variation in cannabinoid synthesis and pathogen resistance genes.</title>
        <authorList>
            <person name="Mckernan K.J."/>
            <person name="Helbert Y."/>
            <person name="Kane L.T."/>
            <person name="Ebling H."/>
            <person name="Zhang L."/>
            <person name="Liu B."/>
            <person name="Eaton Z."/>
            <person name="Mclaughlin S."/>
            <person name="Kingan S."/>
            <person name="Baybayan P."/>
            <person name="Concepcion G."/>
            <person name="Jordan M."/>
            <person name="Riva A."/>
            <person name="Barbazuk W."/>
            <person name="Harkins T."/>
        </authorList>
    </citation>
    <scope>NUCLEOTIDE SEQUENCE [LARGE SCALE GENOMIC DNA]</scope>
    <source>
        <strain evidence="11 12">cv. Jamaican Lion 4</strain>
        <strain evidence="10">Father</strain>
        <strain evidence="9">Mother</strain>
        <tissue evidence="9">Leaf</tissue>
    </source>
</reference>
<dbReference type="PANTHER" id="PTHR31677:SF146">
    <property type="entry name" value="ETHYLENE-RESPONSIVE TRANSCRIPTION FACTOR ESR2"/>
    <property type="match status" value="1"/>
</dbReference>
<protein>
    <recommendedName>
        <fullName evidence="8">AP2/ERF domain-containing protein</fullName>
    </recommendedName>
</protein>
<comment type="subcellular location">
    <subcellularLocation>
        <location evidence="1">Nucleus</location>
    </subcellularLocation>
</comment>
<dbReference type="Pfam" id="PF00847">
    <property type="entry name" value="AP2"/>
    <property type="match status" value="1"/>
</dbReference>
<dbReference type="PROSITE" id="PS51032">
    <property type="entry name" value="AP2_ERF"/>
    <property type="match status" value="1"/>
</dbReference>
<evidence type="ECO:0000313" key="10">
    <source>
        <dbReference type="EMBL" id="KAF4404975.1"/>
    </source>
</evidence>
<evidence type="ECO:0000313" key="12">
    <source>
        <dbReference type="Proteomes" id="UP000583929"/>
    </source>
</evidence>
<dbReference type="SUPFAM" id="SSF54171">
    <property type="entry name" value="DNA-binding domain"/>
    <property type="match status" value="1"/>
</dbReference>
<dbReference type="EMBL" id="JAATIQ010000001">
    <property type="protein sequence ID" value="KAF4404975.1"/>
    <property type="molecule type" value="Genomic_DNA"/>
</dbReference>
<organism evidence="9 11">
    <name type="scientific">Cannabis sativa</name>
    <name type="common">Hemp</name>
    <name type="synonym">Marijuana</name>
    <dbReference type="NCBI Taxonomy" id="3483"/>
    <lineage>
        <taxon>Eukaryota</taxon>
        <taxon>Viridiplantae</taxon>
        <taxon>Streptophyta</taxon>
        <taxon>Embryophyta</taxon>
        <taxon>Tracheophyta</taxon>
        <taxon>Spermatophyta</taxon>
        <taxon>Magnoliopsida</taxon>
        <taxon>eudicotyledons</taxon>
        <taxon>Gunneridae</taxon>
        <taxon>Pentapetalae</taxon>
        <taxon>rosids</taxon>
        <taxon>fabids</taxon>
        <taxon>Rosales</taxon>
        <taxon>Cannabaceae</taxon>
        <taxon>Cannabis</taxon>
    </lineage>
</organism>
<dbReference type="FunFam" id="3.30.730.10:FF:000001">
    <property type="entry name" value="Ethylene-responsive transcription factor 2"/>
    <property type="match status" value="1"/>
</dbReference>
<feature type="compositionally biased region" description="Low complexity" evidence="7">
    <location>
        <begin position="326"/>
        <end position="336"/>
    </location>
</feature>
<evidence type="ECO:0000256" key="4">
    <source>
        <dbReference type="ARBA" id="ARBA00023125"/>
    </source>
</evidence>
<keyword evidence="4" id="KW-0238">DNA-binding</keyword>
<dbReference type="Proteomes" id="UP000583929">
    <property type="component" value="Unassembled WGS sequence"/>
</dbReference>
<evidence type="ECO:0000313" key="11">
    <source>
        <dbReference type="Proteomes" id="UP000525078"/>
    </source>
</evidence>
<dbReference type="InterPro" id="IPR001471">
    <property type="entry name" value="AP2/ERF_dom"/>
</dbReference>
<feature type="compositionally biased region" description="Low complexity" evidence="7">
    <location>
        <begin position="173"/>
        <end position="195"/>
    </location>
</feature>
<feature type="region of interest" description="Disordered" evidence="7">
    <location>
        <begin position="267"/>
        <end position="293"/>
    </location>
</feature>
<dbReference type="EMBL" id="JAATIP010000153">
    <property type="protein sequence ID" value="KAF4366198.1"/>
    <property type="molecule type" value="Genomic_DNA"/>
</dbReference>
<dbReference type="Proteomes" id="UP000525078">
    <property type="component" value="Unassembled WGS sequence"/>
</dbReference>
<dbReference type="PRINTS" id="PR00367">
    <property type="entry name" value="ETHRSPELEMNT"/>
</dbReference>
<feature type="compositionally biased region" description="Pro residues" evidence="7">
    <location>
        <begin position="123"/>
        <end position="133"/>
    </location>
</feature>
<evidence type="ECO:0000256" key="6">
    <source>
        <dbReference type="ARBA" id="ARBA00023242"/>
    </source>
</evidence>
<evidence type="ECO:0000256" key="7">
    <source>
        <dbReference type="SAM" id="MobiDB-lite"/>
    </source>
</evidence>
<keyword evidence="2" id="KW-0936">Ethylene signaling pathway</keyword>
<comment type="caution">
    <text evidence="9">The sequence shown here is derived from an EMBL/GenBank/DDBJ whole genome shotgun (WGS) entry which is preliminary data.</text>
</comment>
<dbReference type="SMART" id="SM00380">
    <property type="entry name" value="AP2"/>
    <property type="match status" value="1"/>
</dbReference>
<gene>
    <name evidence="9" type="ORF">F8388_014916</name>
    <name evidence="10" type="ORF">G4B88_006361</name>
</gene>
<keyword evidence="5" id="KW-0804">Transcription</keyword>
<dbReference type="AlphaFoldDB" id="A0A7J6F6H1"/>
<dbReference type="PANTHER" id="PTHR31677">
    <property type="entry name" value="AP2 DOMAIN CLASS TRANSCRIPTION FACTOR"/>
    <property type="match status" value="1"/>
</dbReference>
<dbReference type="GO" id="GO:0003677">
    <property type="term" value="F:DNA binding"/>
    <property type="evidence" value="ECO:0007669"/>
    <property type="project" value="UniProtKB-KW"/>
</dbReference>
<dbReference type="GO" id="GO:0005634">
    <property type="term" value="C:nucleus"/>
    <property type="evidence" value="ECO:0007669"/>
    <property type="project" value="UniProtKB-SubCell"/>
</dbReference>
<feature type="region of interest" description="Disordered" evidence="7">
    <location>
        <begin position="22"/>
        <end position="65"/>
    </location>
</feature>
<evidence type="ECO:0000256" key="5">
    <source>
        <dbReference type="ARBA" id="ARBA00023163"/>
    </source>
</evidence>
<keyword evidence="12" id="KW-1185">Reference proteome</keyword>
<feature type="compositionally biased region" description="Low complexity" evidence="7">
    <location>
        <begin position="205"/>
        <end position="216"/>
    </location>
</feature>
<feature type="region of interest" description="Disordered" evidence="7">
    <location>
        <begin position="173"/>
        <end position="219"/>
    </location>
</feature>
<dbReference type="Gene3D" id="3.30.730.10">
    <property type="entry name" value="AP2/ERF domain"/>
    <property type="match status" value="1"/>
</dbReference>
<dbReference type="GO" id="GO:0009873">
    <property type="term" value="P:ethylene-activated signaling pathway"/>
    <property type="evidence" value="ECO:0007669"/>
    <property type="project" value="UniProtKB-KW"/>
</dbReference>
<accession>A0A7J6F6H1</accession>
<proteinExistence type="predicted"/>
<feature type="domain" description="AP2/ERF" evidence="8">
    <location>
        <begin position="63"/>
        <end position="120"/>
    </location>
</feature>
<sequence>MEEAFTRLNGTNITNTNVLSLTSESDQITPNKKYPTTNNKRSLRESSTTTGAAAAGGGGGTMRYRGVRRRPWGRYAAEIRDPQSKERRWLGTFDTAEEAACAYDCAARAMRGLKARTNFVYPSSPPPQPPPPQLSSDHHLHHHHSLYSPPFNFTKHSLKSQFIMGCNTTPQAQTQTPLQFSSNWSSSSRFPHSSSNVDFSAGQRNNGNNNNNTTTTSSPMNHMQLFLRDHFNYSPHNHFPSSSSSTTSSSSSSCYSTLTTTMVNSSSEIIPSSIPNNNSTKTTFTTQQDNNNNNYYEPESFFPKEESDSGLLEEVIQRFFPKSSKKYYSNNNNNNNESLPKSSDTVTDGSYNGNPIFSGTQVVTAGIKTDYNQQYNNNLMATGCCGFDYQQNPNNNIPLVSSSQTVPFGINSNINNSNNDAELNFHQFGPDQSIFMDDIFQFPELVTAFATRTLQNA</sequence>
<dbReference type="InterPro" id="IPR036955">
    <property type="entry name" value="AP2/ERF_dom_sf"/>
</dbReference>
<feature type="region of interest" description="Disordered" evidence="7">
    <location>
        <begin position="119"/>
        <end position="143"/>
    </location>
</feature>
<dbReference type="InterPro" id="IPR016177">
    <property type="entry name" value="DNA-bd_dom_sf"/>
</dbReference>
<dbReference type="GO" id="GO:0003700">
    <property type="term" value="F:DNA-binding transcription factor activity"/>
    <property type="evidence" value="ECO:0007669"/>
    <property type="project" value="InterPro"/>
</dbReference>
<evidence type="ECO:0000313" key="9">
    <source>
        <dbReference type="EMBL" id="KAF4366198.1"/>
    </source>
</evidence>
<name>A0A7J6F6H1_CANSA</name>
<dbReference type="CDD" id="cd00018">
    <property type="entry name" value="AP2"/>
    <property type="match status" value="1"/>
</dbReference>
<evidence type="ECO:0000256" key="2">
    <source>
        <dbReference type="ARBA" id="ARBA00022745"/>
    </source>
</evidence>
<feature type="compositionally biased region" description="Polar residues" evidence="7">
    <location>
        <begin position="337"/>
        <end position="352"/>
    </location>
</feature>
<feature type="region of interest" description="Disordered" evidence="7">
    <location>
        <begin position="326"/>
        <end position="352"/>
    </location>
</feature>